<evidence type="ECO:0000256" key="4">
    <source>
        <dbReference type="ARBA" id="ARBA00022692"/>
    </source>
</evidence>
<dbReference type="Pfam" id="PF02308">
    <property type="entry name" value="MgtC"/>
    <property type="match status" value="1"/>
</dbReference>
<dbReference type="Proteomes" id="UP000185639">
    <property type="component" value="Unassembled WGS sequence"/>
</dbReference>
<dbReference type="InterPro" id="IPR003416">
    <property type="entry name" value="MgtC/SapB/SrpB/YhiD_fam"/>
</dbReference>
<keyword evidence="7" id="KW-0997">Cell inner membrane</keyword>
<keyword evidence="3" id="KW-1003">Cell membrane</keyword>
<keyword evidence="10" id="KW-1185">Reference proteome</keyword>
<dbReference type="GO" id="GO:0005886">
    <property type="term" value="C:plasma membrane"/>
    <property type="evidence" value="ECO:0007669"/>
    <property type="project" value="UniProtKB-SubCell"/>
</dbReference>
<evidence type="ECO:0000256" key="2">
    <source>
        <dbReference type="ARBA" id="ARBA00009298"/>
    </source>
</evidence>
<keyword evidence="4 7" id="KW-0812">Transmembrane</keyword>
<comment type="subcellular location">
    <subcellularLocation>
        <location evidence="7">Cell inner membrane</location>
        <topology evidence="7">Multi-pass membrane protein</topology>
    </subcellularLocation>
    <subcellularLocation>
        <location evidence="1">Cell membrane</location>
        <topology evidence="1">Multi-pass membrane protein</topology>
    </subcellularLocation>
</comment>
<dbReference type="PANTHER" id="PTHR33778:SF1">
    <property type="entry name" value="MAGNESIUM TRANSPORTER YHID-RELATED"/>
    <property type="match status" value="1"/>
</dbReference>
<evidence type="ECO:0000259" key="8">
    <source>
        <dbReference type="Pfam" id="PF02308"/>
    </source>
</evidence>
<evidence type="ECO:0000313" key="9">
    <source>
        <dbReference type="EMBL" id="SIS42685.1"/>
    </source>
</evidence>
<evidence type="ECO:0000256" key="7">
    <source>
        <dbReference type="RuleBase" id="RU365041"/>
    </source>
</evidence>
<evidence type="ECO:0000256" key="5">
    <source>
        <dbReference type="ARBA" id="ARBA00022989"/>
    </source>
</evidence>
<evidence type="ECO:0000313" key="10">
    <source>
        <dbReference type="Proteomes" id="UP000185639"/>
    </source>
</evidence>
<feature type="domain" description="MgtC/SapB/SrpB/YhiD N-terminal" evidence="8">
    <location>
        <begin position="16"/>
        <end position="136"/>
    </location>
</feature>
<proteinExistence type="inferred from homology"/>
<evidence type="ECO:0000256" key="6">
    <source>
        <dbReference type="ARBA" id="ARBA00023136"/>
    </source>
</evidence>
<comment type="similarity">
    <text evidence="2 7">Belongs to the MgtC/SapB family.</text>
</comment>
<evidence type="ECO:0000256" key="1">
    <source>
        <dbReference type="ARBA" id="ARBA00004651"/>
    </source>
</evidence>
<keyword evidence="5 7" id="KW-1133">Transmembrane helix</keyword>
<dbReference type="InterPro" id="IPR049177">
    <property type="entry name" value="MgtC_SapB_SrpB_YhiD_N"/>
</dbReference>
<reference evidence="10" key="1">
    <citation type="submission" date="2017-01" db="EMBL/GenBank/DDBJ databases">
        <authorList>
            <person name="Varghese N."/>
            <person name="Submissions S."/>
        </authorList>
    </citation>
    <scope>NUCLEOTIDE SEQUENCE [LARGE SCALE GENOMIC DNA]</scope>
    <source>
        <strain evidence="10">DSM 24913</strain>
    </source>
</reference>
<feature type="transmembrane region" description="Helical" evidence="7">
    <location>
        <begin position="12"/>
        <end position="29"/>
    </location>
</feature>
<organism evidence="9 10">
    <name type="scientific">Thalassolituus maritimus</name>
    <dbReference type="NCBI Taxonomy" id="484498"/>
    <lineage>
        <taxon>Bacteria</taxon>
        <taxon>Pseudomonadati</taxon>
        <taxon>Pseudomonadota</taxon>
        <taxon>Gammaproteobacteria</taxon>
        <taxon>Oceanospirillales</taxon>
        <taxon>Oceanospirillaceae</taxon>
        <taxon>Thalassolituus</taxon>
    </lineage>
</organism>
<feature type="transmembrane region" description="Helical" evidence="7">
    <location>
        <begin position="41"/>
        <end position="61"/>
    </location>
</feature>
<accession>A0A1N7IZZ4</accession>
<name>A0A1N7IZZ4_9GAMM</name>
<sequence>MTELEWTQMLNHFVHLGIAFLLAVPVAVNRELRSKGVGLRTFPLVSVASCGYMLLAMQVYSGSDAEARVMYGLITGIGFIGGGAILKNGSNVSGTATAASIWNTGAIGVSVAYSYYEIAITLSLINFLVLQFGGVIKQETRAVSRKDEADEPQRVAKESE</sequence>
<gene>
    <name evidence="9" type="ORF">SAMN05421686_101208</name>
</gene>
<dbReference type="EMBL" id="FTOH01000001">
    <property type="protein sequence ID" value="SIS42685.1"/>
    <property type="molecule type" value="Genomic_DNA"/>
</dbReference>
<dbReference type="OrthoDB" id="9811198at2"/>
<feature type="transmembrane region" description="Helical" evidence="7">
    <location>
        <begin position="118"/>
        <end position="136"/>
    </location>
</feature>
<dbReference type="AlphaFoldDB" id="A0A1N7IZZ4"/>
<dbReference type="PANTHER" id="PTHR33778">
    <property type="entry name" value="PROTEIN MGTC"/>
    <property type="match status" value="1"/>
</dbReference>
<dbReference type="STRING" id="484498.SAMN05421686_101208"/>
<dbReference type="PRINTS" id="PR01837">
    <property type="entry name" value="MGTCSAPBPROT"/>
</dbReference>
<feature type="transmembrane region" description="Helical" evidence="7">
    <location>
        <begin position="67"/>
        <end position="86"/>
    </location>
</feature>
<protein>
    <recommendedName>
        <fullName evidence="7">Protein MgtC</fullName>
    </recommendedName>
</protein>
<keyword evidence="6 7" id="KW-0472">Membrane</keyword>
<dbReference type="RefSeq" id="WP_076513543.1">
    <property type="nucleotide sequence ID" value="NZ_FTOH01000001.1"/>
</dbReference>
<evidence type="ECO:0000256" key="3">
    <source>
        <dbReference type="ARBA" id="ARBA00022475"/>
    </source>
</evidence>